<evidence type="ECO:0000256" key="1">
    <source>
        <dbReference type="SAM" id="MobiDB-lite"/>
    </source>
</evidence>
<dbReference type="AlphaFoldDB" id="A0AAV7RFU2"/>
<feature type="region of interest" description="Disordered" evidence="1">
    <location>
        <begin position="1"/>
        <end position="26"/>
    </location>
</feature>
<evidence type="ECO:0000313" key="2">
    <source>
        <dbReference type="EMBL" id="KAJ1150094.1"/>
    </source>
</evidence>
<sequence length="129" mass="14376">MKASWHGATFQAKPTTPVRTLGNIGTSNLRLARLLLGNIRSKGEASRPEKHHWLRRHRSPEEQCNRHGKEEEEFGKRDGEDAGPEDDRRSEIEDAGPQDDGQEGKQRTTGADRGFLKAIVPVMSLEGHG</sequence>
<organism evidence="2 3">
    <name type="scientific">Pleurodeles waltl</name>
    <name type="common">Iberian ribbed newt</name>
    <dbReference type="NCBI Taxonomy" id="8319"/>
    <lineage>
        <taxon>Eukaryota</taxon>
        <taxon>Metazoa</taxon>
        <taxon>Chordata</taxon>
        <taxon>Craniata</taxon>
        <taxon>Vertebrata</taxon>
        <taxon>Euteleostomi</taxon>
        <taxon>Amphibia</taxon>
        <taxon>Batrachia</taxon>
        <taxon>Caudata</taxon>
        <taxon>Salamandroidea</taxon>
        <taxon>Salamandridae</taxon>
        <taxon>Pleurodelinae</taxon>
        <taxon>Pleurodeles</taxon>
    </lineage>
</organism>
<accession>A0AAV7RFU2</accession>
<reference evidence="2" key="1">
    <citation type="journal article" date="2022" name="bioRxiv">
        <title>Sequencing and chromosome-scale assembly of the giantPleurodeles waltlgenome.</title>
        <authorList>
            <person name="Brown T."/>
            <person name="Elewa A."/>
            <person name="Iarovenko S."/>
            <person name="Subramanian E."/>
            <person name="Araus A.J."/>
            <person name="Petzold A."/>
            <person name="Susuki M."/>
            <person name="Suzuki K.-i.T."/>
            <person name="Hayashi T."/>
            <person name="Toyoda A."/>
            <person name="Oliveira C."/>
            <person name="Osipova E."/>
            <person name="Leigh N.D."/>
            <person name="Simon A."/>
            <person name="Yun M.H."/>
        </authorList>
    </citation>
    <scope>NUCLEOTIDE SEQUENCE</scope>
    <source>
        <strain evidence="2">20211129_DDA</strain>
        <tissue evidence="2">Liver</tissue>
    </source>
</reference>
<keyword evidence="3" id="KW-1185">Reference proteome</keyword>
<dbReference type="Proteomes" id="UP001066276">
    <property type="component" value="Chromosome 5"/>
</dbReference>
<name>A0AAV7RFU2_PLEWA</name>
<feature type="compositionally biased region" description="Basic residues" evidence="1">
    <location>
        <begin position="49"/>
        <end position="58"/>
    </location>
</feature>
<feature type="compositionally biased region" description="Polar residues" evidence="1">
    <location>
        <begin position="12"/>
        <end position="26"/>
    </location>
</feature>
<proteinExistence type="predicted"/>
<gene>
    <name evidence="2" type="ORF">NDU88_002892</name>
</gene>
<feature type="region of interest" description="Disordered" evidence="1">
    <location>
        <begin position="41"/>
        <end position="115"/>
    </location>
</feature>
<feature type="compositionally biased region" description="Basic and acidic residues" evidence="1">
    <location>
        <begin position="59"/>
        <end position="92"/>
    </location>
</feature>
<dbReference type="EMBL" id="JANPWB010000009">
    <property type="protein sequence ID" value="KAJ1150094.1"/>
    <property type="molecule type" value="Genomic_DNA"/>
</dbReference>
<protein>
    <submittedName>
        <fullName evidence="2">Uncharacterized protein</fullName>
    </submittedName>
</protein>
<comment type="caution">
    <text evidence="2">The sequence shown here is derived from an EMBL/GenBank/DDBJ whole genome shotgun (WGS) entry which is preliminary data.</text>
</comment>
<evidence type="ECO:0000313" key="3">
    <source>
        <dbReference type="Proteomes" id="UP001066276"/>
    </source>
</evidence>